<dbReference type="InterPro" id="IPR008709">
    <property type="entry name" value="Neurochondrin"/>
</dbReference>
<evidence type="ECO:0000313" key="1">
    <source>
        <dbReference type="EMBL" id="CCI43167.1"/>
    </source>
</evidence>
<dbReference type="PANTHER" id="PTHR13109">
    <property type="entry name" value="NEUROCHONDRIN"/>
    <property type="match status" value="1"/>
</dbReference>
<sequence>MVDTNDTNDAKRMETCIAMLQGPSDEHIFAGLYMITKLDTLSIQQKCEFQRQISQVLGRDFIPRLLDTKGIDENEALRSLAYNILASFTQDPTLAPEYAQERILLHLCADLLKSPVSDMTSDCIAILNNFTRIERGQELLLRKRIITQLFAIVKTISGELDEKKIVGETNEKKMIILNDLWSLLAELSTNKEFWSQMHLETYGFICFEFANKYIKAGNFQILKIIIESTKWLDIWGSIRDCCLLDLRRGLEHALRQKWPQRERDQVWTCVYGLLNHVECDQMFTMDKAHDSKFLILLLNLVAIEIKLSLDEAEESIIKPDHSDVIAVTDLKEREEGIDRILNVLPTCYGIVEVIISWLAKSSSGTELPIPFEALFQLQQTLTELSTVVATMLCLIRDFMKSHLYTALELHDNRLTEAVHIITYASIRFYGAWIAESLEDSEELIYKHDMLPFLICYNPNVAKDVNGYLDKLSISAERVTQDSRTLDPLHFLLPGILQITTNAKAAYAIMDNAEVQQRIFAFTCNLCRRIDVDYESVPTLSLCLGILINTLMLNRDRTITIARYASQWIHALKFIMPMTCAYGTIFTQNKKFCQDLTQYELYLHLACTSLLIGTIFLQHEDAMHHELPSQLDAFIQPFNDSVRNLKALPPEFTDDSVRDLYEIIRSLSDKFTFKSEHGSNTKESEFS</sequence>
<dbReference type="STRING" id="65357.A0A024GA05"/>
<reference evidence="1 2" key="1">
    <citation type="submission" date="2012-05" db="EMBL/GenBank/DDBJ databases">
        <title>Recombination and specialization in a pathogen metapopulation.</title>
        <authorList>
            <person name="Gardiner A."/>
            <person name="Kemen E."/>
            <person name="Schultz-Larsen T."/>
            <person name="MacLean D."/>
            <person name="Van Oosterhout C."/>
            <person name="Jones J.D.G."/>
        </authorList>
    </citation>
    <scope>NUCLEOTIDE SEQUENCE [LARGE SCALE GENOMIC DNA]</scope>
    <source>
        <strain evidence="1 2">Ac Nc2</strain>
    </source>
</reference>
<accession>A0A024GA05</accession>
<dbReference type="InterPro" id="IPR016024">
    <property type="entry name" value="ARM-type_fold"/>
</dbReference>
<dbReference type="InParanoid" id="A0A024GA05"/>
<evidence type="ECO:0008006" key="3">
    <source>
        <dbReference type="Google" id="ProtNLM"/>
    </source>
</evidence>
<dbReference type="AlphaFoldDB" id="A0A024GA05"/>
<organism evidence="1 2">
    <name type="scientific">Albugo candida</name>
    <dbReference type="NCBI Taxonomy" id="65357"/>
    <lineage>
        <taxon>Eukaryota</taxon>
        <taxon>Sar</taxon>
        <taxon>Stramenopiles</taxon>
        <taxon>Oomycota</taxon>
        <taxon>Peronosporomycetes</taxon>
        <taxon>Albuginales</taxon>
        <taxon>Albuginaceae</taxon>
        <taxon>Albugo</taxon>
    </lineage>
</organism>
<keyword evidence="2" id="KW-1185">Reference proteome</keyword>
<dbReference type="PANTHER" id="PTHR13109:SF7">
    <property type="entry name" value="NEUROCHONDRIN"/>
    <property type="match status" value="1"/>
</dbReference>
<evidence type="ECO:0000313" key="2">
    <source>
        <dbReference type="Proteomes" id="UP000053237"/>
    </source>
</evidence>
<dbReference type="OrthoDB" id="8186546at2759"/>
<protein>
    <recommendedName>
        <fullName evidence="3">Neurochondrin</fullName>
    </recommendedName>
</protein>
<comment type="caution">
    <text evidence="1">The sequence shown here is derived from an EMBL/GenBank/DDBJ whole genome shotgun (WGS) entry which is preliminary data.</text>
</comment>
<name>A0A024GA05_9STRA</name>
<dbReference type="EMBL" id="CAIX01000045">
    <property type="protein sequence ID" value="CCI43167.1"/>
    <property type="molecule type" value="Genomic_DNA"/>
</dbReference>
<gene>
    <name evidence="1" type="ORF">BN9_039510</name>
</gene>
<dbReference type="SUPFAM" id="SSF48371">
    <property type="entry name" value="ARM repeat"/>
    <property type="match status" value="1"/>
</dbReference>
<dbReference type="Proteomes" id="UP000053237">
    <property type="component" value="Unassembled WGS sequence"/>
</dbReference>
<proteinExistence type="predicted"/>
<dbReference type="Pfam" id="PF05536">
    <property type="entry name" value="Neurochondrin"/>
    <property type="match status" value="1"/>
</dbReference>